<dbReference type="Pfam" id="PF06202">
    <property type="entry name" value="GDE_C"/>
    <property type="match status" value="1"/>
</dbReference>
<dbReference type="InterPro" id="IPR008927">
    <property type="entry name" value="6-PGluconate_DH-like_C_sf"/>
</dbReference>
<evidence type="ECO:0000256" key="19">
    <source>
        <dbReference type="RuleBase" id="RU361243"/>
    </source>
</evidence>
<dbReference type="Gene3D" id="3.20.20.80">
    <property type="entry name" value="Glycosidases"/>
    <property type="match status" value="2"/>
</dbReference>
<evidence type="ECO:0000256" key="5">
    <source>
        <dbReference type="ARBA" id="ARBA00011009"/>
    </source>
</evidence>
<accession>A0AAN6BP72</accession>
<feature type="domain" description="Glycogen debranching enzyme C-terminal" evidence="21">
    <location>
        <begin position="1416"/>
        <end position="1859"/>
    </location>
</feature>
<feature type="domain" description="Glycerol-3-phosphate dehydrogenase NAD-dependent N-terminal" evidence="20">
    <location>
        <begin position="12"/>
        <end position="195"/>
    </location>
</feature>
<dbReference type="Pfam" id="PF01210">
    <property type="entry name" value="NAD_Gly3P_dh_N"/>
    <property type="match status" value="1"/>
</dbReference>
<evidence type="ECO:0000256" key="7">
    <source>
        <dbReference type="ARBA" id="ARBA00022676"/>
    </source>
</evidence>
<dbReference type="FunFam" id="3.20.20.80:FF:000333">
    <property type="entry name" value="Glycogen debranching enzyme Gdb1, putative (AFU_orthologue AFUA_1G02140)"/>
    <property type="match status" value="1"/>
</dbReference>
<comment type="caution">
    <text evidence="26">The sequence shown here is derived from an EMBL/GenBank/DDBJ whole genome shotgun (WGS) entry which is preliminary data.</text>
</comment>
<proteinExistence type="inferred from homology"/>
<gene>
    <name evidence="26" type="ORF">CNMCM8927_007191</name>
</gene>
<protein>
    <recommendedName>
        <fullName evidence="17 19">Glycerol-3-phosphate dehydrogenase [NAD(+)]</fullName>
        <ecNumber evidence="19">1.1.1.8</ecNumber>
    </recommendedName>
</protein>
<feature type="domain" description="Eukaryotic glycogen debranching enzyme N-terminal" evidence="23">
    <location>
        <begin position="416"/>
        <end position="475"/>
    </location>
</feature>
<evidence type="ECO:0000256" key="12">
    <source>
        <dbReference type="ARBA" id="ARBA00023056"/>
    </source>
</evidence>
<evidence type="ECO:0000256" key="3">
    <source>
        <dbReference type="ARBA" id="ARBA00003530"/>
    </source>
</evidence>
<dbReference type="InterPro" id="IPR012341">
    <property type="entry name" value="6hp_glycosidase-like_sf"/>
</dbReference>
<dbReference type="FunFam" id="1.50.10.10:FF:000039">
    <property type="entry name" value="Glycogen debranching enzyme Gdb1, putative"/>
    <property type="match status" value="1"/>
</dbReference>
<feature type="domain" description="Glycerol-3-phosphate dehydrogenase NAD-dependent C-terminal" evidence="22">
    <location>
        <begin position="264"/>
        <end position="410"/>
    </location>
</feature>
<keyword evidence="11 18" id="KW-0520">NAD</keyword>
<dbReference type="InterPro" id="IPR006109">
    <property type="entry name" value="G3P_DH_NAD-dep_C"/>
</dbReference>
<dbReference type="SUPFAM" id="SSF51445">
    <property type="entry name" value="(Trans)glycosidases"/>
    <property type="match status" value="1"/>
</dbReference>
<evidence type="ECO:0000256" key="9">
    <source>
        <dbReference type="ARBA" id="ARBA00022801"/>
    </source>
</evidence>
<evidence type="ECO:0000256" key="17">
    <source>
        <dbReference type="ARBA" id="ARBA00072861"/>
    </source>
</evidence>
<keyword evidence="8" id="KW-0808">Transferase</keyword>
<dbReference type="GO" id="GO:0005980">
    <property type="term" value="P:glycogen catabolic process"/>
    <property type="evidence" value="ECO:0007669"/>
    <property type="project" value="InterPro"/>
</dbReference>
<evidence type="ECO:0000259" key="21">
    <source>
        <dbReference type="Pfam" id="PF06202"/>
    </source>
</evidence>
<sequence length="1870" mass="209083">MGSLSPHPRKHKVTVVGSGNWGTAIAKIVAENTATHDSIFERDVQMWVFEEKVEIPKNSRHYDPSSPLCQGPQNLTEIINKTHENVKYLPGIALPENIHANPSVVDAVKDSTILIFNLPHQFINKTCEQIKGKILPYARGISCIKGVDVTEEGVSLFSETIGKTLGIYCGALSGANIANEVAQEKWCESSIAYDPPHLDSKAPSPNRSPSASTVDVVHFEHKDVSGQLSQVKLQPLPSEYPPVDHTVLKTLFHRPYFHIRVVSDVAGVSLGGALKNVVALAAGWVDGMGWGDNAKAAIMRVGLLEMVKFGEKFFGATVDTRTFTEESAGVADLITSCSGGRNFRCAKLSIERKQPIDKVEETELNGQKLQGTLTAVEVNKFLKKQGLEDEFPLFTAVYRILEGSMSVESIPSYIERLEPDFNKNIQIDISVTCPGSFLFYTTFTPLPQFSVDPVPTPEPARTSDYYVDVAPRLTLRGKDLPLNALSIFSVLSKFMGKYPTDWDRHLNGISQRNYNMVHFTPLMKRGASNSPYSIFDQLQFDDGAFPNGEADVAQMISKMEKEYGLLSLTDVVWNHTAHNSKWLEEHPEAGYSVETAPWLEAALELDTALLKFGQDLEKLGLPTEFKTVDDLLAVMTALREKVVNGIRLWEYYVVDVKAGAGHILENWKATGLKDSASEKYAEVDIGGFKEWPLKQQADLIRQHAIPTIKQVLGRFGRAVDPEFGSLILTTMFGKYDSSKSDIASIEKALATILDEVNLPFYEECNADVSEIMNQLFNRIKYIRIDDHGPKLGPVTDENPLIETYFTRLPLNDITKKHNPKALALVNNGWIWNADAMRDNAGPDSKAYLRREVIVWGDCVKLRYGSSPEDNPFLWDYMTKYTRLMAKYFSGFRIDNCHSTPLAVAEYLLDEARKVRPNLTVFAELFTGSEEADYIFVKRLGINALIREAMQAWSTGELSRLVHRHGGRPIGSFDVELPSAGSSHAIASAGVNQNQEKISHIRPCPVQALFMDCTHDNETPAQKRDARDTLPNAALVSMCASAVGSVMGYDEIYPKLVDLVHEKRLYFSEFSESAEVHHDRESGGIGGVKKLLNELHTMMGVEGYDETHIHHDGEYITVHRVHPKTRKGIFLIAHTAFPGHSTNAVLAPTHLVGTQAKHIGTWNLEVDSSDSMRTEILADKDHLRGLPSRIRKFEGTKAEQQGDDTIISVLDTFAPGSIALFETSIAKAEHAAGLENHITEGADEAFAELSLIDLNFVLYRCEAEERDLSGGQDGVYNVPNHGPLVYAGLQGWWSILEDIIKYNALGHPLCDHLRQGQWALDFIVGRMEKAAKREGYTALEKPAKWLQEKFQAVRDLPSFLLPRYFGIIIQVAYNAAWKRGIQLLGPDVRQGQEFIHQLGMVSVQVTGIVKSASLWPTKTVPSLAAGLPHFAVDWARCWGRDIFISLRGLFLCTGRFDDAKEHILAFASVLKHGMIPNLLSTGKLPRYNSRDSVWFFLQAIQDYTKMAPNGIEILNEKVARRFLPYDDTWFAHDDPRAYSTHSTILEVIQEVFQRHAHGLSFREHNAGPDLDMQMKPEGFQIDVKVDWETGIIFGGSQHNCGTWQDKMGESGKAGNKGVPGTPRDGAAIEITGLLYSALTWVASLHERGLYPHDKVDTAEGRSITFKEWAAKIKQNFERCYYVPESPEEDGQYDVDPSIVNRRGIYKDLYKSGKPYEDYQLRANFPIAMTVSPDLFTPSKALGALALADSVIVGPIGVATLDPSDLNYNPNYNNSEDSDNFATAKGRNYHQGPEWVWQRGFFLRAFLHFDLERRKTAEERTEAYQQVTRRLEGCKRALRESPWKGLTELTNKNGAYCADSVRRLPYLLHFYT</sequence>
<name>A0AAN6BP72_ASPLE</name>
<dbReference type="Gene3D" id="1.50.10.10">
    <property type="match status" value="1"/>
</dbReference>
<dbReference type="Proteomes" id="UP000649114">
    <property type="component" value="Unassembled WGS sequence"/>
</dbReference>
<keyword evidence="14" id="KW-0326">Glycosidase</keyword>
<dbReference type="GO" id="GO:0051287">
    <property type="term" value="F:NAD binding"/>
    <property type="evidence" value="ECO:0007669"/>
    <property type="project" value="UniProtKB-UniRule"/>
</dbReference>
<dbReference type="GO" id="GO:0004135">
    <property type="term" value="F:amylo-alpha-1,6-glucosidase activity"/>
    <property type="evidence" value="ECO:0007669"/>
    <property type="project" value="UniProtKB-EC"/>
</dbReference>
<dbReference type="FunFam" id="3.40.50.720:FF:000294">
    <property type="entry name" value="Glycerol-3-phosphate dehydrogenase [NAD(+)]"/>
    <property type="match status" value="1"/>
</dbReference>
<comment type="subcellular location">
    <subcellularLocation>
        <location evidence="4">Cytoplasm</location>
    </subcellularLocation>
</comment>
<dbReference type="InterPro" id="IPR017853">
    <property type="entry name" value="GH"/>
</dbReference>
<comment type="catalytic activity">
    <reaction evidence="2">
        <text>Hydrolysis of (1-&gt;6)-alpha-D-glucosidic branch linkages in glycogen phosphorylase limit dextrin.</text>
        <dbReference type="EC" id="3.2.1.33"/>
    </reaction>
</comment>
<dbReference type="CDD" id="cd11327">
    <property type="entry name" value="AmyAc_Glg_debranch_2"/>
    <property type="match status" value="1"/>
</dbReference>
<keyword evidence="6" id="KW-0963">Cytoplasm</keyword>
<dbReference type="Pfam" id="PF14702">
    <property type="entry name" value="hGDE_central"/>
    <property type="match status" value="1"/>
</dbReference>
<dbReference type="Pfam" id="PF14701">
    <property type="entry name" value="hDGE_amylase"/>
    <property type="match status" value="1"/>
</dbReference>
<evidence type="ECO:0000313" key="27">
    <source>
        <dbReference type="Proteomes" id="UP000649114"/>
    </source>
</evidence>
<dbReference type="Gene3D" id="3.40.50.720">
    <property type="entry name" value="NAD(P)-binding Rossmann-like Domain"/>
    <property type="match status" value="1"/>
</dbReference>
<keyword evidence="9" id="KW-0378">Hydrolase</keyword>
<dbReference type="SUPFAM" id="SSF48208">
    <property type="entry name" value="Six-hairpin glycosidases"/>
    <property type="match status" value="1"/>
</dbReference>
<reference evidence="26" key="2">
    <citation type="submission" date="2020-04" db="EMBL/GenBank/DDBJ databases">
        <authorList>
            <person name="Santos R.A.C."/>
            <person name="Steenwyk J.L."/>
            <person name="Rivero-Menendez O."/>
            <person name="Mead M.E."/>
            <person name="Silva L.P."/>
            <person name="Bastos R.W."/>
            <person name="Alastruey-Izquierdo A."/>
            <person name="Goldman G.H."/>
            <person name="Rokas A."/>
        </authorList>
    </citation>
    <scope>NUCLEOTIDE SEQUENCE</scope>
    <source>
        <strain evidence="26">CNM-CM8927</strain>
    </source>
</reference>
<evidence type="ECO:0000259" key="23">
    <source>
        <dbReference type="Pfam" id="PF14699"/>
    </source>
</evidence>
<dbReference type="InterPro" id="IPR013328">
    <property type="entry name" value="6PGD_dom2"/>
</dbReference>
<dbReference type="InterPro" id="IPR008928">
    <property type="entry name" value="6-hairpin_glycosidase_sf"/>
</dbReference>
<evidence type="ECO:0000256" key="10">
    <source>
        <dbReference type="ARBA" id="ARBA00023002"/>
    </source>
</evidence>
<dbReference type="InterPro" id="IPR032790">
    <property type="entry name" value="GDE_C"/>
</dbReference>
<dbReference type="GO" id="GO:0005978">
    <property type="term" value="P:glycogen biosynthetic process"/>
    <property type="evidence" value="ECO:0007669"/>
    <property type="project" value="UniProtKB-KW"/>
</dbReference>
<dbReference type="PANTHER" id="PTHR10569">
    <property type="entry name" value="GLYCOGEN DEBRANCHING ENZYME"/>
    <property type="match status" value="1"/>
</dbReference>
<dbReference type="FunFam" id="1.10.1040.10:FF:000004">
    <property type="entry name" value="Glycerol-3-phosphate dehydrogenase [NAD(+)]"/>
    <property type="match status" value="1"/>
</dbReference>
<dbReference type="InterPro" id="IPR036291">
    <property type="entry name" value="NAD(P)-bd_dom_sf"/>
</dbReference>
<evidence type="ECO:0000256" key="6">
    <source>
        <dbReference type="ARBA" id="ARBA00022490"/>
    </source>
</evidence>
<dbReference type="SUPFAM" id="SSF51735">
    <property type="entry name" value="NAD(P)-binding Rossmann-fold domains"/>
    <property type="match status" value="1"/>
</dbReference>
<comment type="catalytic activity">
    <reaction evidence="1">
        <text>Transfers a segment of a (1-&gt;4)-alpha-D-glucan to a new position in an acceptor, which may be glucose or a (1-&gt;4)-alpha-D-glucan.</text>
        <dbReference type="EC" id="2.4.1.25"/>
    </reaction>
</comment>
<evidence type="ECO:0000256" key="14">
    <source>
        <dbReference type="ARBA" id="ARBA00023295"/>
    </source>
</evidence>
<dbReference type="SUPFAM" id="SSF48179">
    <property type="entry name" value="6-phosphogluconate dehydrogenase C-terminal domain-like"/>
    <property type="match status" value="1"/>
</dbReference>
<dbReference type="Pfam" id="PF07479">
    <property type="entry name" value="NAD_Gly3P_dh_C"/>
    <property type="match status" value="1"/>
</dbReference>
<evidence type="ECO:0000313" key="26">
    <source>
        <dbReference type="EMBL" id="KAF4204684.1"/>
    </source>
</evidence>
<evidence type="ECO:0000256" key="16">
    <source>
        <dbReference type="ARBA" id="ARBA00048683"/>
    </source>
</evidence>
<dbReference type="Gene3D" id="1.10.1040.10">
    <property type="entry name" value="N-(1-d-carboxylethyl)-l-norvaline Dehydrogenase, domain 2"/>
    <property type="match status" value="1"/>
</dbReference>
<comment type="similarity">
    <text evidence="15">Belongs to the glycogen debranching enzyme family.</text>
</comment>
<keyword evidence="12" id="KW-0320">Glycogen biosynthesis</keyword>
<keyword evidence="7" id="KW-0328">Glycosyltransferase</keyword>
<feature type="domain" description="Glycogen debranching enzyme central" evidence="25">
    <location>
        <begin position="1083"/>
        <end position="1326"/>
    </location>
</feature>
<evidence type="ECO:0000256" key="11">
    <source>
        <dbReference type="ARBA" id="ARBA00023027"/>
    </source>
</evidence>
<dbReference type="PANTHER" id="PTHR10569:SF2">
    <property type="entry name" value="GLYCOGEN DEBRANCHING ENZYME"/>
    <property type="match status" value="1"/>
</dbReference>
<dbReference type="EC" id="1.1.1.8" evidence="19"/>
<dbReference type="InterPro" id="IPR032792">
    <property type="entry name" value="AGL_glucanoTrfase"/>
</dbReference>
<evidence type="ECO:0000256" key="18">
    <source>
        <dbReference type="RuleBase" id="RU000437"/>
    </source>
</evidence>
<dbReference type="FunFam" id="3.20.20.80:FF:000242">
    <property type="entry name" value="Glycogen debranching enzyme Gdb1, putative"/>
    <property type="match status" value="1"/>
</dbReference>
<evidence type="ECO:0000256" key="2">
    <source>
        <dbReference type="ARBA" id="ARBA00000927"/>
    </source>
</evidence>
<evidence type="ECO:0000256" key="15">
    <source>
        <dbReference type="ARBA" id="ARBA00025780"/>
    </source>
</evidence>
<evidence type="ECO:0000259" key="25">
    <source>
        <dbReference type="Pfam" id="PF14702"/>
    </source>
</evidence>
<dbReference type="GO" id="GO:0004134">
    <property type="term" value="F:4-alpha-glucanotransferase activity"/>
    <property type="evidence" value="ECO:0007669"/>
    <property type="project" value="UniProtKB-EC"/>
</dbReference>
<comment type="function">
    <text evidence="3">Multifunctional enzyme acting as 1,4-alpha-D-glucan:1,4-alpha-D-glucan 4-alpha-D-glycosyltransferase and amylo-1,6-glucosidase in glycogen degradation.</text>
</comment>
<dbReference type="GO" id="GO:0046168">
    <property type="term" value="P:glycerol-3-phosphate catabolic process"/>
    <property type="evidence" value="ECO:0007669"/>
    <property type="project" value="UniProtKB-UniRule"/>
</dbReference>
<comment type="catalytic activity">
    <reaction evidence="16 19">
        <text>sn-glycerol 3-phosphate + NAD(+) = dihydroxyacetone phosphate + NADH + H(+)</text>
        <dbReference type="Rhea" id="RHEA:11092"/>
        <dbReference type="ChEBI" id="CHEBI:15378"/>
        <dbReference type="ChEBI" id="CHEBI:57540"/>
        <dbReference type="ChEBI" id="CHEBI:57597"/>
        <dbReference type="ChEBI" id="CHEBI:57642"/>
        <dbReference type="ChEBI" id="CHEBI:57945"/>
        <dbReference type="EC" id="1.1.1.8"/>
    </reaction>
</comment>
<evidence type="ECO:0000259" key="20">
    <source>
        <dbReference type="Pfam" id="PF01210"/>
    </source>
</evidence>
<keyword evidence="10 18" id="KW-0560">Oxidoreductase</keyword>
<evidence type="ECO:0000259" key="24">
    <source>
        <dbReference type="Pfam" id="PF14701"/>
    </source>
</evidence>
<keyword evidence="13" id="KW-0511">Multifunctional enzyme</keyword>
<dbReference type="PRINTS" id="PR00077">
    <property type="entry name" value="GPDHDRGNASE"/>
</dbReference>
<evidence type="ECO:0000256" key="8">
    <source>
        <dbReference type="ARBA" id="ARBA00022679"/>
    </source>
</evidence>
<dbReference type="Pfam" id="PF14699">
    <property type="entry name" value="hGDE_N"/>
    <property type="match status" value="1"/>
</dbReference>
<evidence type="ECO:0000259" key="22">
    <source>
        <dbReference type="Pfam" id="PF07479"/>
    </source>
</evidence>
<reference evidence="26" key="1">
    <citation type="journal article" date="2020" name="bioRxiv">
        <title>Genomic and phenotypic heterogeneity of clinical isolates of the human pathogens Aspergillus fumigatus, Aspergillus lentulus and Aspergillus fumigatiaffinis.</title>
        <authorList>
            <person name="dos Santos R.A.C."/>
            <person name="Steenwyk J.L."/>
            <person name="Rivero-Menendez O."/>
            <person name="Mead M.E."/>
            <person name="Silva L.P."/>
            <person name="Bastos R.W."/>
            <person name="Alastruey-Izquierdo A."/>
            <person name="Goldman G.H."/>
            <person name="Rokas A."/>
        </authorList>
    </citation>
    <scope>NUCLEOTIDE SEQUENCE</scope>
    <source>
        <strain evidence="26">CNM-CM8927</strain>
    </source>
</reference>
<dbReference type="EMBL" id="JAAAPU010000055">
    <property type="protein sequence ID" value="KAF4204684.1"/>
    <property type="molecule type" value="Genomic_DNA"/>
</dbReference>
<dbReference type="InterPro" id="IPR029436">
    <property type="entry name" value="AGL_euk_N"/>
</dbReference>
<feature type="domain" description="Glycogen debranching enzyme glucanotransferase" evidence="24">
    <location>
        <begin position="478"/>
        <end position="918"/>
    </location>
</feature>
<comment type="similarity">
    <text evidence="5 18">Belongs to the NAD-dependent glycerol-3-phosphate dehydrogenase family.</text>
</comment>
<dbReference type="InterPro" id="IPR011128">
    <property type="entry name" value="G3P_DH_NAD-dep_N"/>
</dbReference>
<dbReference type="InterPro" id="IPR032788">
    <property type="entry name" value="AGL_central"/>
</dbReference>
<dbReference type="GO" id="GO:0005737">
    <property type="term" value="C:cytoplasm"/>
    <property type="evidence" value="ECO:0007669"/>
    <property type="project" value="UniProtKB-SubCell"/>
</dbReference>
<dbReference type="InterPro" id="IPR010401">
    <property type="entry name" value="AGL/Gdb1"/>
</dbReference>
<evidence type="ECO:0000256" key="13">
    <source>
        <dbReference type="ARBA" id="ARBA00023268"/>
    </source>
</evidence>
<evidence type="ECO:0000256" key="4">
    <source>
        <dbReference type="ARBA" id="ARBA00004496"/>
    </source>
</evidence>
<organism evidence="26 27">
    <name type="scientific">Aspergillus lentulus</name>
    <dbReference type="NCBI Taxonomy" id="293939"/>
    <lineage>
        <taxon>Eukaryota</taxon>
        <taxon>Fungi</taxon>
        <taxon>Dikarya</taxon>
        <taxon>Ascomycota</taxon>
        <taxon>Pezizomycotina</taxon>
        <taxon>Eurotiomycetes</taxon>
        <taxon>Eurotiomycetidae</taxon>
        <taxon>Eurotiales</taxon>
        <taxon>Aspergillaceae</taxon>
        <taxon>Aspergillus</taxon>
        <taxon>Aspergillus subgen. Fumigati</taxon>
    </lineage>
</organism>
<dbReference type="GO" id="GO:0141152">
    <property type="term" value="F:glycerol-3-phosphate dehydrogenase (NAD+) activity"/>
    <property type="evidence" value="ECO:0007669"/>
    <property type="project" value="UniProtKB-UniRule"/>
</dbReference>
<evidence type="ECO:0000256" key="1">
    <source>
        <dbReference type="ARBA" id="ARBA00000439"/>
    </source>
</evidence>
<dbReference type="InterPro" id="IPR006168">
    <property type="entry name" value="G3P_DH_NAD-dep"/>
</dbReference>